<dbReference type="InterPro" id="IPR000837">
    <property type="entry name" value="AP-1"/>
</dbReference>
<evidence type="ECO:0000256" key="4">
    <source>
        <dbReference type="SAM" id="Coils"/>
    </source>
</evidence>
<dbReference type="EMBL" id="ACPB03005177">
    <property type="status" value="NOT_ANNOTATED_CDS"/>
    <property type="molecule type" value="Genomic_DNA"/>
</dbReference>
<evidence type="ECO:0000256" key="1">
    <source>
        <dbReference type="ARBA" id="ARBA00023015"/>
    </source>
</evidence>
<sequence>MSWEFTKISGKYSKICTYIELIRSYIELTVTLNPNLWGKKMKLEYEDEKRFQVGFGISERKCMRCCRSGQNIKANDKHRPDLQTGIGLNQFRQHMVIICLNEQNGRYGELMVETLLELRSLARDAKEATAFQSFGLRNSVDNMYSMNSSLLTVPGTGAESTSTGVTPRTPEILNSLMAMTNPFEMTRGYPRVASSPPSDTTSSSSSPPSVQATRSQLIKEGLKLTLQTKRRAHSSGGSSPPTEGLGALSTQPKSEDIGLDSGQGENSGDGLTPEDEERRRRRRERNKIAATKCRLKKRERTVNLVQESEILETQNHDLKSQIKELENQRRKLVDMLSGHRPSCSKNYQTSAASTSSYQEPYQRCSNTMLESTSYTTYSAGPSTSYHKVSCESSTLAYHRNSGTSSGGAAAIYESGSYQRTATYVGGANTSYEKAVNRESAVMSSYPAHTDGVGGGYIRNSGSDSTVYTTLSSGSCSTSSGNVNNNGSPIMFIGSPPTPQYNRPSSLGLNTASSSDYESNTEIVDSPSIPPNNYHHFDEETGAYTAGFPTSSLS</sequence>
<proteinExistence type="predicted"/>
<keyword evidence="1" id="KW-0805">Transcription regulation</keyword>
<organism evidence="6 7">
    <name type="scientific">Rhodnius prolixus</name>
    <name type="common">Triatomid bug</name>
    <dbReference type="NCBI Taxonomy" id="13249"/>
    <lineage>
        <taxon>Eukaryota</taxon>
        <taxon>Metazoa</taxon>
        <taxon>Ecdysozoa</taxon>
        <taxon>Arthropoda</taxon>
        <taxon>Hexapoda</taxon>
        <taxon>Insecta</taxon>
        <taxon>Pterygota</taxon>
        <taxon>Neoptera</taxon>
        <taxon>Paraneoptera</taxon>
        <taxon>Hemiptera</taxon>
        <taxon>Heteroptera</taxon>
        <taxon>Panheteroptera</taxon>
        <taxon>Cimicomorpha</taxon>
        <taxon>Reduviidae</taxon>
        <taxon>Triatominae</taxon>
        <taxon>Rhodnius</taxon>
    </lineage>
</organism>
<dbReference type="GO" id="GO:0000981">
    <property type="term" value="F:DNA-binding transcription factor activity, RNA polymerase II-specific"/>
    <property type="evidence" value="ECO:0007669"/>
    <property type="project" value="TreeGrafter"/>
</dbReference>
<evidence type="ECO:0000313" key="6">
    <source>
        <dbReference type="EnsemblMetazoa" id="RPRC001561-PA"/>
    </source>
</evidence>
<dbReference type="SMART" id="SM00338">
    <property type="entry name" value="BRLZ"/>
    <property type="match status" value="1"/>
</dbReference>
<dbReference type="PANTHER" id="PTHR23351:SF24">
    <property type="entry name" value="ACTIVATING TRANSCRIPTION FACTOR 3-RELATED"/>
    <property type="match status" value="1"/>
</dbReference>
<dbReference type="AlphaFoldDB" id="T1HBZ9"/>
<keyword evidence="7" id="KW-1185">Reference proteome</keyword>
<feature type="compositionally biased region" description="Polar residues" evidence="5">
    <location>
        <begin position="343"/>
        <end position="359"/>
    </location>
</feature>
<feature type="region of interest" description="Disordered" evidence="5">
    <location>
        <begin position="227"/>
        <end position="285"/>
    </location>
</feature>
<dbReference type="HOGENOM" id="CLU_492878_0_0_1"/>
<feature type="region of interest" description="Disordered" evidence="5">
    <location>
        <begin position="339"/>
        <end position="359"/>
    </location>
</feature>
<dbReference type="GO" id="GO:0005634">
    <property type="term" value="C:nucleus"/>
    <property type="evidence" value="ECO:0007669"/>
    <property type="project" value="TreeGrafter"/>
</dbReference>
<keyword evidence="2" id="KW-0238">DNA-binding</keyword>
<dbReference type="EnsemblMetazoa" id="RPRC001561-RA">
    <property type="protein sequence ID" value="RPRC001561-PA"/>
    <property type="gene ID" value="RPRC001561"/>
</dbReference>
<dbReference type="STRING" id="13249.T1HBZ9"/>
<keyword evidence="4" id="KW-0175">Coiled coil</keyword>
<dbReference type="FunCoup" id="T1HBZ9">
    <property type="interactions" value="22"/>
</dbReference>
<dbReference type="InterPro" id="IPR046347">
    <property type="entry name" value="bZIP_sf"/>
</dbReference>
<reference evidence="6" key="1">
    <citation type="submission" date="2015-05" db="UniProtKB">
        <authorList>
            <consortium name="EnsemblMetazoa"/>
        </authorList>
    </citation>
    <scope>IDENTIFICATION</scope>
</reference>
<evidence type="ECO:0000256" key="3">
    <source>
        <dbReference type="ARBA" id="ARBA00023163"/>
    </source>
</evidence>
<feature type="compositionally biased region" description="Low complexity" evidence="5">
    <location>
        <begin position="194"/>
        <end position="209"/>
    </location>
</feature>
<dbReference type="PROSITE" id="PS50217">
    <property type="entry name" value="BZIP"/>
    <property type="match status" value="1"/>
</dbReference>
<feature type="compositionally biased region" description="Polar residues" evidence="5">
    <location>
        <begin position="499"/>
        <end position="521"/>
    </location>
</feature>
<feature type="region of interest" description="Disordered" evidence="5">
    <location>
        <begin position="494"/>
        <end position="521"/>
    </location>
</feature>
<feature type="region of interest" description="Disordered" evidence="5">
    <location>
        <begin position="187"/>
        <end position="214"/>
    </location>
</feature>
<dbReference type="PANTHER" id="PTHR23351">
    <property type="entry name" value="FOS TRANSCRIPTION FACTOR-RELATED"/>
    <property type="match status" value="1"/>
</dbReference>
<dbReference type="InterPro" id="IPR004827">
    <property type="entry name" value="bZIP"/>
</dbReference>
<dbReference type="EMBL" id="ACPB03005178">
    <property type="status" value="NOT_ANNOTATED_CDS"/>
    <property type="molecule type" value="Genomic_DNA"/>
</dbReference>
<dbReference type="PRINTS" id="PR00042">
    <property type="entry name" value="LEUZIPPRFOS"/>
</dbReference>
<dbReference type="EMBL" id="ACPB03005179">
    <property type="status" value="NOT_ANNOTATED_CDS"/>
    <property type="molecule type" value="Genomic_DNA"/>
</dbReference>
<accession>T1HBZ9</accession>
<evidence type="ECO:0000313" key="7">
    <source>
        <dbReference type="Proteomes" id="UP000015103"/>
    </source>
</evidence>
<dbReference type="Pfam" id="PF00170">
    <property type="entry name" value="bZIP_1"/>
    <property type="match status" value="1"/>
</dbReference>
<dbReference type="GO" id="GO:0000978">
    <property type="term" value="F:RNA polymerase II cis-regulatory region sequence-specific DNA binding"/>
    <property type="evidence" value="ECO:0007669"/>
    <property type="project" value="TreeGrafter"/>
</dbReference>
<evidence type="ECO:0000256" key="2">
    <source>
        <dbReference type="ARBA" id="ARBA00023125"/>
    </source>
</evidence>
<dbReference type="eggNOG" id="KOG1414">
    <property type="taxonomic scope" value="Eukaryota"/>
</dbReference>
<feature type="coiled-coil region" evidence="4">
    <location>
        <begin position="308"/>
        <end position="335"/>
    </location>
</feature>
<protein>
    <submittedName>
        <fullName evidence="6">BZIP domain-containing protein</fullName>
    </submittedName>
</protein>
<dbReference type="SUPFAM" id="SSF57959">
    <property type="entry name" value="Leucine zipper domain"/>
    <property type="match status" value="1"/>
</dbReference>
<dbReference type="CDD" id="cd14722">
    <property type="entry name" value="bZIP_ATF3"/>
    <property type="match status" value="1"/>
</dbReference>
<dbReference type="OMA" id="TRICTRP"/>
<dbReference type="Proteomes" id="UP000015103">
    <property type="component" value="Unassembled WGS sequence"/>
</dbReference>
<dbReference type="PROSITE" id="PS00036">
    <property type="entry name" value="BZIP_BASIC"/>
    <property type="match status" value="1"/>
</dbReference>
<dbReference type="VEuPathDB" id="VectorBase:RPRC001561"/>
<evidence type="ECO:0000256" key="5">
    <source>
        <dbReference type="SAM" id="MobiDB-lite"/>
    </source>
</evidence>
<keyword evidence="3" id="KW-0804">Transcription</keyword>
<dbReference type="Gene3D" id="1.20.5.170">
    <property type="match status" value="1"/>
</dbReference>
<name>T1HBZ9_RHOPR</name>
<dbReference type="InParanoid" id="T1HBZ9"/>